<name>A0A4W2F0Z5_BOBOX</name>
<feature type="compositionally biased region" description="Low complexity" evidence="1">
    <location>
        <begin position="56"/>
        <end position="67"/>
    </location>
</feature>
<dbReference type="OMA" id="ISQFQGT"/>
<accession>A0A4W2F0Z5</accession>
<evidence type="ECO:0000313" key="5">
    <source>
        <dbReference type="Proteomes" id="UP000314981"/>
    </source>
</evidence>
<feature type="region of interest" description="Disordered" evidence="1">
    <location>
        <begin position="75"/>
        <end position="94"/>
    </location>
</feature>
<evidence type="ECO:0000256" key="3">
    <source>
        <dbReference type="SAM" id="SignalP"/>
    </source>
</evidence>
<dbReference type="Proteomes" id="UP000314981">
    <property type="component" value="Chromosome 6"/>
</dbReference>
<sequence>MKLLQGTIFCLLLSSISSNDQIADTSATTTPLSTTSEINTTPPTRDTRTSPNGKNSTGELSTEGTSSKEAAQMPHLLTLSPVTPNTKGDGASTESIMETKLSTTEATVMSQSLSNAVSTSQSSDSKTETQSSIKATETPVNTSPPEASSFRTATLSSISVTTAENISPSQVGLENAKNASASTTSPSYSSIILPIVIALIVITLSVFVLVGLYRMCWKTDPGTQENGNEQPQSDKESVKLLTVKTISHESGLLFSFNAPWGESPVESILTANPARQSPVPMK</sequence>
<dbReference type="STRING" id="30522.A0A4W2F0Z5"/>
<feature type="region of interest" description="Disordered" evidence="1">
    <location>
        <begin position="101"/>
        <end position="151"/>
    </location>
</feature>
<dbReference type="Ensembl" id="ENSBIXT00000041414.1">
    <property type="protein sequence ID" value="ENSBIXP00000043061.1"/>
    <property type="gene ID" value="ENSBIXG00000027113.1"/>
</dbReference>
<feature type="transmembrane region" description="Helical" evidence="2">
    <location>
        <begin position="191"/>
        <end position="213"/>
    </location>
</feature>
<reference evidence="4" key="2">
    <citation type="submission" date="2025-08" db="UniProtKB">
        <authorList>
            <consortium name="Ensembl"/>
        </authorList>
    </citation>
    <scope>IDENTIFICATION</scope>
</reference>
<organism evidence="4 5">
    <name type="scientific">Bos indicus x Bos taurus</name>
    <name type="common">Hybrid cattle</name>
    <dbReference type="NCBI Taxonomy" id="30522"/>
    <lineage>
        <taxon>Eukaryota</taxon>
        <taxon>Metazoa</taxon>
        <taxon>Chordata</taxon>
        <taxon>Craniata</taxon>
        <taxon>Vertebrata</taxon>
        <taxon>Euteleostomi</taxon>
        <taxon>Mammalia</taxon>
        <taxon>Eutheria</taxon>
        <taxon>Laurasiatheria</taxon>
        <taxon>Artiodactyla</taxon>
        <taxon>Ruminantia</taxon>
        <taxon>Pecora</taxon>
        <taxon>Bovidae</taxon>
        <taxon>Bovinae</taxon>
        <taxon>Bos</taxon>
    </lineage>
</organism>
<evidence type="ECO:0000256" key="2">
    <source>
        <dbReference type="SAM" id="Phobius"/>
    </source>
</evidence>
<dbReference type="AlphaFoldDB" id="A0A4W2F0Z5"/>
<proteinExistence type="predicted"/>
<feature type="signal peptide" evidence="3">
    <location>
        <begin position="1"/>
        <end position="18"/>
    </location>
</feature>
<feature type="region of interest" description="Disordered" evidence="1">
    <location>
        <begin position="26"/>
        <end position="69"/>
    </location>
</feature>
<evidence type="ECO:0000313" key="4">
    <source>
        <dbReference type="Ensembl" id="ENSBIXP00000043061.1"/>
    </source>
</evidence>
<feature type="compositionally biased region" description="Low complexity" evidence="1">
    <location>
        <begin position="26"/>
        <end position="44"/>
    </location>
</feature>
<reference evidence="4" key="3">
    <citation type="submission" date="2025-09" db="UniProtKB">
        <authorList>
            <consortium name="Ensembl"/>
        </authorList>
    </citation>
    <scope>IDENTIFICATION</scope>
</reference>
<evidence type="ECO:0000256" key="1">
    <source>
        <dbReference type="SAM" id="MobiDB-lite"/>
    </source>
</evidence>
<protein>
    <submittedName>
        <fullName evidence="4">Endomucin</fullName>
    </submittedName>
</protein>
<keyword evidence="2" id="KW-1133">Transmembrane helix</keyword>
<keyword evidence="3" id="KW-0732">Signal</keyword>
<dbReference type="InterPro" id="IPR010740">
    <property type="entry name" value="Endomucin"/>
</dbReference>
<dbReference type="Pfam" id="PF07010">
    <property type="entry name" value="Endomucin"/>
    <property type="match status" value="1"/>
</dbReference>
<feature type="chain" id="PRO_5021503447" evidence="3">
    <location>
        <begin position="19"/>
        <end position="282"/>
    </location>
</feature>
<keyword evidence="2" id="KW-0812">Transmembrane</keyword>
<feature type="compositionally biased region" description="Polar residues" evidence="1">
    <location>
        <begin position="80"/>
        <end position="94"/>
    </location>
</feature>
<keyword evidence="2" id="KW-0472">Membrane</keyword>
<reference evidence="4 5" key="1">
    <citation type="submission" date="2018-11" db="EMBL/GenBank/DDBJ databases">
        <title>Haplotype-resolved cattle genomes.</title>
        <authorList>
            <person name="Low W.Y."/>
            <person name="Tearle R."/>
            <person name="Bickhart D.M."/>
            <person name="Rosen B.D."/>
            <person name="Koren S."/>
            <person name="Rhie A."/>
            <person name="Hiendleder S."/>
            <person name="Phillippy A.M."/>
            <person name="Smith T.P.L."/>
            <person name="Williams J.L."/>
        </authorList>
    </citation>
    <scope>NUCLEOTIDE SEQUENCE [LARGE SCALE GENOMIC DNA]</scope>
</reference>
<dbReference type="PANTHER" id="PTHR15869">
    <property type="entry name" value="ENDOMUCIN-RELATED"/>
    <property type="match status" value="1"/>
</dbReference>
<keyword evidence="5" id="KW-1185">Reference proteome</keyword>
<gene>
    <name evidence="4" type="primary">EMCN</name>
</gene>
<dbReference type="PANTHER" id="PTHR15869:SF0">
    <property type="entry name" value="ENDOMUCIN"/>
    <property type="match status" value="1"/>
</dbReference>